<accession>A0AAE1DN35</accession>
<evidence type="ECO:0000313" key="3">
    <source>
        <dbReference type="EMBL" id="KAK3775513.1"/>
    </source>
</evidence>
<feature type="domain" description="Reverse transcriptase" evidence="2">
    <location>
        <begin position="1"/>
        <end position="278"/>
    </location>
</feature>
<keyword evidence="4" id="KW-1185">Reference proteome</keyword>
<dbReference type="AlphaFoldDB" id="A0AAE1DN35"/>
<dbReference type="EMBL" id="JAWDGP010003315">
    <property type="protein sequence ID" value="KAK3775513.1"/>
    <property type="molecule type" value="Genomic_DNA"/>
</dbReference>
<dbReference type="InterPro" id="IPR043502">
    <property type="entry name" value="DNA/RNA_pol_sf"/>
</dbReference>
<dbReference type="PROSITE" id="PS50878">
    <property type="entry name" value="RT_POL"/>
    <property type="match status" value="1"/>
</dbReference>
<evidence type="ECO:0000256" key="1">
    <source>
        <dbReference type="SAM" id="MobiDB-lite"/>
    </source>
</evidence>
<dbReference type="CDD" id="cd01650">
    <property type="entry name" value="RT_nLTR_like"/>
    <property type="match status" value="1"/>
</dbReference>
<reference evidence="3" key="1">
    <citation type="journal article" date="2023" name="G3 (Bethesda)">
        <title>A reference genome for the long-term kleptoplast-retaining sea slug Elysia crispata morphotype clarki.</title>
        <authorList>
            <person name="Eastman K.E."/>
            <person name="Pendleton A.L."/>
            <person name="Shaikh M.A."/>
            <person name="Suttiyut T."/>
            <person name="Ogas R."/>
            <person name="Tomko P."/>
            <person name="Gavelis G."/>
            <person name="Widhalm J.R."/>
            <person name="Wisecaver J.H."/>
        </authorList>
    </citation>
    <scope>NUCLEOTIDE SEQUENCE</scope>
    <source>
        <strain evidence="3">ECLA1</strain>
    </source>
</reference>
<organism evidence="3 4">
    <name type="scientific">Elysia crispata</name>
    <name type="common">lettuce slug</name>
    <dbReference type="NCBI Taxonomy" id="231223"/>
    <lineage>
        <taxon>Eukaryota</taxon>
        <taxon>Metazoa</taxon>
        <taxon>Spiralia</taxon>
        <taxon>Lophotrochozoa</taxon>
        <taxon>Mollusca</taxon>
        <taxon>Gastropoda</taxon>
        <taxon>Heterobranchia</taxon>
        <taxon>Euthyneura</taxon>
        <taxon>Panpulmonata</taxon>
        <taxon>Sacoglossa</taxon>
        <taxon>Placobranchoidea</taxon>
        <taxon>Plakobranchidae</taxon>
        <taxon>Elysia</taxon>
    </lineage>
</organism>
<feature type="compositionally biased region" description="Basic residues" evidence="1">
    <location>
        <begin position="48"/>
        <end position="58"/>
    </location>
</feature>
<dbReference type="PANTHER" id="PTHR47027">
    <property type="entry name" value="REVERSE TRANSCRIPTASE DOMAIN-CONTAINING PROTEIN"/>
    <property type="match status" value="1"/>
</dbReference>
<dbReference type="InterPro" id="IPR000477">
    <property type="entry name" value="RT_dom"/>
</dbReference>
<sequence length="392" mass="44582">MFETPFSSLLPHDTGPVALETSHSIITCIWEEEAVPQKTSSTGDLPQHHHLHLGGRGRTSKVPRRYDISLYMSGGIYLFSIAGKILTRIILNRLITSVSETNVPEAQCGFRPNRSTTDMIFAIRQIQEKSREQNKDLYAVFIDLTKAFDTVNREALSTTTWCGTLRGRHSVFFSNGVKQGCVLAPMLFNLFFTCVLNHAIRDIENGVILKYRLDGSLFDLRSLNAKTKTIDRIILEALFTDDCVLMAHPAPALHGMFDNLGKTEVLFQPSLLLIGSPPSITKEETELKTLDDFKHLQRRLPRQKDQLEVLQGNPHQTSLRTLYRKHIEQLERFHTRSLSSILGIRWQDKVTNLEVLDRARSTSIEAMILKTKLRLTGHVIRIEPDRITCQLL</sequence>
<evidence type="ECO:0000313" key="4">
    <source>
        <dbReference type="Proteomes" id="UP001283361"/>
    </source>
</evidence>
<dbReference type="PANTHER" id="PTHR47027:SF30">
    <property type="entry name" value="THAP-TYPE DOMAIN-CONTAINING PROTEIN"/>
    <property type="match status" value="1"/>
</dbReference>
<name>A0AAE1DN35_9GAST</name>
<dbReference type="Pfam" id="PF00078">
    <property type="entry name" value="RVT_1"/>
    <property type="match status" value="1"/>
</dbReference>
<comment type="caution">
    <text evidence="3">The sequence shown here is derived from an EMBL/GenBank/DDBJ whole genome shotgun (WGS) entry which is preliminary data.</text>
</comment>
<dbReference type="Proteomes" id="UP001283361">
    <property type="component" value="Unassembled WGS sequence"/>
</dbReference>
<protein>
    <recommendedName>
        <fullName evidence="2">Reverse transcriptase domain-containing protein</fullName>
    </recommendedName>
</protein>
<evidence type="ECO:0000259" key="2">
    <source>
        <dbReference type="PROSITE" id="PS50878"/>
    </source>
</evidence>
<gene>
    <name evidence="3" type="ORF">RRG08_041297</name>
</gene>
<feature type="region of interest" description="Disordered" evidence="1">
    <location>
        <begin position="39"/>
        <end position="58"/>
    </location>
</feature>
<dbReference type="SUPFAM" id="SSF56672">
    <property type="entry name" value="DNA/RNA polymerases"/>
    <property type="match status" value="1"/>
</dbReference>
<proteinExistence type="predicted"/>